<name>A0A926E4R9_9FIRM</name>
<gene>
    <name evidence="9" type="ORF">H8710_05495</name>
</gene>
<dbReference type="AlphaFoldDB" id="A0A926E4R9"/>
<evidence type="ECO:0000256" key="4">
    <source>
        <dbReference type="ARBA" id="ARBA00022692"/>
    </source>
</evidence>
<dbReference type="InterPro" id="IPR000515">
    <property type="entry name" value="MetI-like"/>
</dbReference>
<feature type="domain" description="ABC transmembrane type-1" evidence="8">
    <location>
        <begin position="64"/>
        <end position="278"/>
    </location>
</feature>
<reference evidence="9" key="1">
    <citation type="submission" date="2020-08" db="EMBL/GenBank/DDBJ databases">
        <title>Genome public.</title>
        <authorList>
            <person name="Liu C."/>
            <person name="Sun Q."/>
        </authorList>
    </citation>
    <scope>NUCLEOTIDE SEQUENCE</scope>
    <source>
        <strain evidence="9">NSJ-33</strain>
    </source>
</reference>
<feature type="transmembrane region" description="Helical" evidence="7">
    <location>
        <begin position="127"/>
        <end position="147"/>
    </location>
</feature>
<evidence type="ECO:0000256" key="6">
    <source>
        <dbReference type="ARBA" id="ARBA00023136"/>
    </source>
</evidence>
<protein>
    <submittedName>
        <fullName evidence="9">Sugar ABC transporter permease</fullName>
    </submittedName>
</protein>
<feature type="transmembrane region" description="Helical" evidence="7">
    <location>
        <begin position="101"/>
        <end position="121"/>
    </location>
</feature>
<comment type="similarity">
    <text evidence="7">Belongs to the binding-protein-dependent transport system permease family.</text>
</comment>
<keyword evidence="3" id="KW-1003">Cell membrane</keyword>
<evidence type="ECO:0000256" key="7">
    <source>
        <dbReference type="RuleBase" id="RU363032"/>
    </source>
</evidence>
<feature type="transmembrane region" description="Helical" evidence="7">
    <location>
        <begin position="159"/>
        <end position="178"/>
    </location>
</feature>
<sequence>MERRLPVIFLLPALLVVFLLLLYPVVSSLYYSVTDKSLLSDVYQFVGVNNYKSILTDSDFWTAFRNSIVWTVFSVLFQLLVGLTAALCLQHIKRLRGFFRTALIIPWAFPNIVIAFTWKWLMNDLYGYVNAVLMNLGLIDSPILFLANPKLAMPTLLLINTWFGFPFMMVSILAALQAVPKSEYEAAQIDGANAVQSFFFITLPHIRIVVGLLVVLRTIWAFNNFDLVFLITGGGPGTATETLPIYAYLTGWQLNALGKASAVATILLVFLLLVSLIYLKILNRMDKGGESE</sequence>
<dbReference type="SUPFAM" id="SSF161098">
    <property type="entry name" value="MetI-like"/>
    <property type="match status" value="1"/>
</dbReference>
<evidence type="ECO:0000256" key="3">
    <source>
        <dbReference type="ARBA" id="ARBA00022475"/>
    </source>
</evidence>
<proteinExistence type="inferred from homology"/>
<feature type="transmembrane region" description="Helical" evidence="7">
    <location>
        <begin position="227"/>
        <end position="249"/>
    </location>
</feature>
<comment type="caution">
    <text evidence="9">The sequence shown here is derived from an EMBL/GenBank/DDBJ whole genome shotgun (WGS) entry which is preliminary data.</text>
</comment>
<dbReference type="Pfam" id="PF00528">
    <property type="entry name" value="BPD_transp_1"/>
    <property type="match status" value="1"/>
</dbReference>
<organism evidence="9 10">
    <name type="scientific">Fumia xinanensis</name>
    <dbReference type="NCBI Taxonomy" id="2763659"/>
    <lineage>
        <taxon>Bacteria</taxon>
        <taxon>Bacillati</taxon>
        <taxon>Bacillota</taxon>
        <taxon>Clostridia</taxon>
        <taxon>Eubacteriales</taxon>
        <taxon>Oscillospiraceae</taxon>
        <taxon>Fumia</taxon>
    </lineage>
</organism>
<feature type="transmembrane region" description="Helical" evidence="7">
    <location>
        <begin position="68"/>
        <end position="89"/>
    </location>
</feature>
<dbReference type="PROSITE" id="PS50928">
    <property type="entry name" value="ABC_TM1"/>
    <property type="match status" value="1"/>
</dbReference>
<evidence type="ECO:0000259" key="8">
    <source>
        <dbReference type="PROSITE" id="PS50928"/>
    </source>
</evidence>
<keyword evidence="10" id="KW-1185">Reference proteome</keyword>
<dbReference type="PANTHER" id="PTHR43005">
    <property type="entry name" value="BLR7065 PROTEIN"/>
    <property type="match status" value="1"/>
</dbReference>
<keyword evidence="6 7" id="KW-0472">Membrane</keyword>
<dbReference type="PANTHER" id="PTHR43005:SF1">
    <property type="entry name" value="SPERMIDINE_PUTRESCINE TRANSPORT SYSTEM PERMEASE PROTEIN"/>
    <property type="match status" value="1"/>
</dbReference>
<dbReference type="Gene3D" id="1.10.3720.10">
    <property type="entry name" value="MetI-like"/>
    <property type="match status" value="1"/>
</dbReference>
<dbReference type="RefSeq" id="WP_249294418.1">
    <property type="nucleotide sequence ID" value="NZ_JACRSV010000001.1"/>
</dbReference>
<dbReference type="EMBL" id="JACRSV010000001">
    <property type="protein sequence ID" value="MBC8559525.1"/>
    <property type="molecule type" value="Genomic_DNA"/>
</dbReference>
<dbReference type="GO" id="GO:0005886">
    <property type="term" value="C:plasma membrane"/>
    <property type="evidence" value="ECO:0007669"/>
    <property type="project" value="UniProtKB-SubCell"/>
</dbReference>
<dbReference type="InterPro" id="IPR035906">
    <property type="entry name" value="MetI-like_sf"/>
</dbReference>
<feature type="transmembrane region" description="Helical" evidence="7">
    <location>
        <begin position="198"/>
        <end position="220"/>
    </location>
</feature>
<dbReference type="Proteomes" id="UP000610760">
    <property type="component" value="Unassembled WGS sequence"/>
</dbReference>
<comment type="subcellular location">
    <subcellularLocation>
        <location evidence="1 7">Cell membrane</location>
        <topology evidence="1 7">Multi-pass membrane protein</topology>
    </subcellularLocation>
</comment>
<evidence type="ECO:0000256" key="5">
    <source>
        <dbReference type="ARBA" id="ARBA00022989"/>
    </source>
</evidence>
<evidence type="ECO:0000313" key="9">
    <source>
        <dbReference type="EMBL" id="MBC8559525.1"/>
    </source>
</evidence>
<feature type="transmembrane region" description="Helical" evidence="7">
    <location>
        <begin position="261"/>
        <end position="279"/>
    </location>
</feature>
<keyword evidence="4 7" id="KW-0812">Transmembrane</keyword>
<evidence type="ECO:0000256" key="2">
    <source>
        <dbReference type="ARBA" id="ARBA00022448"/>
    </source>
</evidence>
<keyword evidence="2 7" id="KW-0813">Transport</keyword>
<dbReference type="GO" id="GO:0055085">
    <property type="term" value="P:transmembrane transport"/>
    <property type="evidence" value="ECO:0007669"/>
    <property type="project" value="InterPro"/>
</dbReference>
<dbReference type="CDD" id="cd06261">
    <property type="entry name" value="TM_PBP2"/>
    <property type="match status" value="1"/>
</dbReference>
<keyword evidence="5 7" id="KW-1133">Transmembrane helix</keyword>
<evidence type="ECO:0000256" key="1">
    <source>
        <dbReference type="ARBA" id="ARBA00004651"/>
    </source>
</evidence>
<dbReference type="SUPFAM" id="SSF160964">
    <property type="entry name" value="MalF N-terminal region-like"/>
    <property type="match status" value="1"/>
</dbReference>
<accession>A0A926E4R9</accession>
<evidence type="ECO:0000313" key="10">
    <source>
        <dbReference type="Proteomes" id="UP000610760"/>
    </source>
</evidence>